<keyword evidence="2" id="KW-0472">Membrane</keyword>
<accession>A0A6A6ZR84</accession>
<dbReference type="Pfam" id="PF11915">
    <property type="entry name" value="DUF3433"/>
    <property type="match status" value="1"/>
</dbReference>
<gene>
    <name evidence="3" type="ORF">CC86DRAFT_422774</name>
</gene>
<proteinExistence type="predicted"/>
<evidence type="ECO:0000313" key="4">
    <source>
        <dbReference type="Proteomes" id="UP000799424"/>
    </source>
</evidence>
<evidence type="ECO:0000256" key="2">
    <source>
        <dbReference type="SAM" id="Phobius"/>
    </source>
</evidence>
<dbReference type="Proteomes" id="UP000799424">
    <property type="component" value="Unassembled WGS sequence"/>
</dbReference>
<feature type="transmembrane region" description="Helical" evidence="2">
    <location>
        <begin position="278"/>
        <end position="302"/>
    </location>
</feature>
<dbReference type="OrthoDB" id="3522351at2759"/>
<evidence type="ECO:0000313" key="3">
    <source>
        <dbReference type="EMBL" id="KAF2822827.1"/>
    </source>
</evidence>
<keyword evidence="4" id="KW-1185">Reference proteome</keyword>
<dbReference type="InterPro" id="IPR021840">
    <property type="entry name" value="DUF3433"/>
</dbReference>
<name>A0A6A6ZR84_9PLEO</name>
<dbReference type="AlphaFoldDB" id="A0A6A6ZR84"/>
<feature type="compositionally biased region" description="Polar residues" evidence="1">
    <location>
        <begin position="42"/>
        <end position="65"/>
    </location>
</feature>
<sequence length="740" mass="83014">MGTPQPVAEFPPSHSRRTSISSTISAAPPASANSSTHVLQGYPQNNGQVSMTTGGRHSNRGSGSAITSTTSRYFLQLQQLRVQMFNAMHISIHAVWKHMRQIPPKLLSFQQVSGPGPAKRPEEFEGWRSWKIHWAYLSLILIINMLFVTSISILTTISRRDNGFARESQPPAFLRRNPGLQKAIWDQGIFYTAIPAFIMTVYRTMWDASVMSIADRQPFVDLLKKQKKKIGREDERGRDNIIEVEKKDGRSAKRTILLDYKMEPLLYRWILAFQNHHYALSACMLSSLVLSFGIVPLTSFLFTMDTSLSHSTFDLAVDTYYNGTIVPEQRSFENMPNVRSVVDTAAGFHLHSLGLPADTDGTFAFPHITPQVDLGTSNMTYSTTAYGADSACQEIPPTRYDTIIRRTGTETISIQVDSVDRVCSISNTLEVRTGIWSPNTFIKSWDTHTCSQEAGWSRMSLVAARYDKASQLVQNFTLLSCKISYFTTTGEILQRSEPGRTPRLLGFHQHSVNRTELDWQDVVAARVFLEMEIHKLAYVDSGETIDGNEFSKNVYHMSQQSDPIEPLKAESLIVAMEKLLETVYAVFAGTYLFVQRDISLNETGVYMVTEKRLFVVPGVAHVILGVLGVITVLNAWLFQLARQRSILKEEPYGLLSYAGLIHGSDHITGLVKETMEMKENIEKDPRRARELGGKKYKLNDGGHTWVYQDGMVKRIGTFELTARESNQARAGNAGPDIGSV</sequence>
<protein>
    <submittedName>
        <fullName evidence="3">Uncharacterized protein</fullName>
    </submittedName>
</protein>
<dbReference type="EMBL" id="MU006233">
    <property type="protein sequence ID" value="KAF2822827.1"/>
    <property type="molecule type" value="Genomic_DNA"/>
</dbReference>
<feature type="transmembrane region" description="Helical" evidence="2">
    <location>
        <begin position="614"/>
        <end position="638"/>
    </location>
</feature>
<feature type="region of interest" description="Disordered" evidence="1">
    <location>
        <begin position="1"/>
        <end position="65"/>
    </location>
</feature>
<reference evidence="3" key="1">
    <citation type="journal article" date="2020" name="Stud. Mycol.">
        <title>101 Dothideomycetes genomes: a test case for predicting lifestyles and emergence of pathogens.</title>
        <authorList>
            <person name="Haridas S."/>
            <person name="Albert R."/>
            <person name="Binder M."/>
            <person name="Bloem J."/>
            <person name="Labutti K."/>
            <person name="Salamov A."/>
            <person name="Andreopoulos B."/>
            <person name="Baker S."/>
            <person name="Barry K."/>
            <person name="Bills G."/>
            <person name="Bluhm B."/>
            <person name="Cannon C."/>
            <person name="Castanera R."/>
            <person name="Culley D."/>
            <person name="Daum C."/>
            <person name="Ezra D."/>
            <person name="Gonzalez J."/>
            <person name="Henrissat B."/>
            <person name="Kuo A."/>
            <person name="Liang C."/>
            <person name="Lipzen A."/>
            <person name="Lutzoni F."/>
            <person name="Magnuson J."/>
            <person name="Mondo S."/>
            <person name="Nolan M."/>
            <person name="Ohm R."/>
            <person name="Pangilinan J."/>
            <person name="Park H.-J."/>
            <person name="Ramirez L."/>
            <person name="Alfaro M."/>
            <person name="Sun H."/>
            <person name="Tritt A."/>
            <person name="Yoshinaga Y."/>
            <person name="Zwiers L.-H."/>
            <person name="Turgeon B."/>
            <person name="Goodwin S."/>
            <person name="Spatafora J."/>
            <person name="Crous P."/>
            <person name="Grigoriev I."/>
        </authorList>
    </citation>
    <scope>NUCLEOTIDE SEQUENCE</scope>
    <source>
        <strain evidence="3">CBS 113818</strain>
    </source>
</reference>
<feature type="transmembrane region" description="Helical" evidence="2">
    <location>
        <begin position="134"/>
        <end position="157"/>
    </location>
</feature>
<feature type="compositionally biased region" description="Low complexity" evidence="1">
    <location>
        <begin position="18"/>
        <end position="37"/>
    </location>
</feature>
<keyword evidence="2" id="KW-0812">Transmembrane</keyword>
<evidence type="ECO:0000256" key="1">
    <source>
        <dbReference type="SAM" id="MobiDB-lite"/>
    </source>
</evidence>
<organism evidence="3 4">
    <name type="scientific">Ophiobolus disseminans</name>
    <dbReference type="NCBI Taxonomy" id="1469910"/>
    <lineage>
        <taxon>Eukaryota</taxon>
        <taxon>Fungi</taxon>
        <taxon>Dikarya</taxon>
        <taxon>Ascomycota</taxon>
        <taxon>Pezizomycotina</taxon>
        <taxon>Dothideomycetes</taxon>
        <taxon>Pleosporomycetidae</taxon>
        <taxon>Pleosporales</taxon>
        <taxon>Pleosporineae</taxon>
        <taxon>Phaeosphaeriaceae</taxon>
        <taxon>Ophiobolus</taxon>
    </lineage>
</organism>
<keyword evidence="2" id="KW-1133">Transmembrane helix</keyword>